<evidence type="ECO:0000313" key="2">
    <source>
        <dbReference type="Proteomes" id="UP001319828"/>
    </source>
</evidence>
<sequence>MRISFLLSGILFFSACSIKDPIIVDTNLKTQTLMFSQKYKISQNNLNAIVTMSYLNPVLDYSSDNDIFAFTLTPDSFNIDSLEIFLNNKKADIKELDPSFLKYLLQNNYTKYLEVTLPSEKAENFVKAKICLNHLPCFELNFQKYPKSLYYRSEDVDTQYN</sequence>
<proteinExistence type="predicted"/>
<name>A0ACC5VZH8_9BACT</name>
<keyword evidence="2" id="KW-1185">Reference proteome</keyword>
<comment type="caution">
    <text evidence="1">The sequence shown here is derived from an EMBL/GenBank/DDBJ whole genome shotgun (WGS) entry which is preliminary data.</text>
</comment>
<organism evidence="1 2">
    <name type="scientific">Campylobacter molothri</name>
    <dbReference type="NCBI Taxonomy" id="1032242"/>
    <lineage>
        <taxon>Bacteria</taxon>
        <taxon>Pseudomonadati</taxon>
        <taxon>Campylobacterota</taxon>
        <taxon>Epsilonproteobacteria</taxon>
        <taxon>Campylobacterales</taxon>
        <taxon>Campylobacteraceae</taxon>
        <taxon>Campylobacter</taxon>
    </lineage>
</organism>
<dbReference type="Proteomes" id="UP001319828">
    <property type="component" value="Unassembled WGS sequence"/>
</dbReference>
<accession>A0ACC5VZH8</accession>
<gene>
    <name evidence="1" type="ORF">H2252_00385</name>
</gene>
<evidence type="ECO:0000313" key="1">
    <source>
        <dbReference type="EMBL" id="MBZ7973841.1"/>
    </source>
</evidence>
<protein>
    <submittedName>
        <fullName evidence="1">Uncharacterized protein</fullName>
    </submittedName>
</protein>
<reference evidence="1" key="1">
    <citation type="submission" date="2020-07" db="EMBL/GenBank/DDBJ databases">
        <title>Campylobacter molothri sp. nov. isolated from wild birds.</title>
        <authorList>
            <person name="Miller W.G."/>
            <person name="Chapman M.H."/>
            <person name="Yee E."/>
            <person name="Lopes B.S."/>
            <person name="Forbes K.J."/>
        </authorList>
    </citation>
    <scope>NUCLEOTIDE SEQUENCE</scope>
    <source>
        <strain evidence="1">RM9754</strain>
    </source>
</reference>
<dbReference type="EMBL" id="JACHUQ010000001">
    <property type="protein sequence ID" value="MBZ7973841.1"/>
    <property type="molecule type" value="Genomic_DNA"/>
</dbReference>